<accession>A0A9Q3H3R8</accession>
<dbReference type="OrthoDB" id="439808at2759"/>
<dbReference type="PANTHER" id="PTHR23236:SF95">
    <property type="entry name" value="NUCLEOLAR PROTEIN 13"/>
    <property type="match status" value="1"/>
</dbReference>
<feature type="region of interest" description="Disordered" evidence="3">
    <location>
        <begin position="442"/>
        <end position="524"/>
    </location>
</feature>
<feature type="compositionally biased region" description="Polar residues" evidence="3">
    <location>
        <begin position="301"/>
        <end position="315"/>
    </location>
</feature>
<dbReference type="AlphaFoldDB" id="A0A9Q3H3R8"/>
<dbReference type="SMART" id="SM00360">
    <property type="entry name" value="RRM"/>
    <property type="match status" value="2"/>
</dbReference>
<keyword evidence="1 2" id="KW-0694">RNA-binding</keyword>
<dbReference type="PANTHER" id="PTHR23236">
    <property type="entry name" value="EUKARYOTIC TRANSLATION INITIATION FACTOR 4B/4H"/>
    <property type="match status" value="1"/>
</dbReference>
<comment type="caution">
    <text evidence="5">The sequence shown here is derived from an EMBL/GenBank/DDBJ whole genome shotgun (WGS) entry which is preliminary data.</text>
</comment>
<dbReference type="InterPro" id="IPR035979">
    <property type="entry name" value="RBD_domain_sf"/>
</dbReference>
<feature type="compositionally biased region" description="Basic and acidic residues" evidence="3">
    <location>
        <begin position="79"/>
        <end position="90"/>
    </location>
</feature>
<feature type="compositionally biased region" description="Basic and acidic residues" evidence="3">
    <location>
        <begin position="496"/>
        <end position="517"/>
    </location>
</feature>
<organism evidence="5 6">
    <name type="scientific">Austropuccinia psidii MF-1</name>
    <dbReference type="NCBI Taxonomy" id="1389203"/>
    <lineage>
        <taxon>Eukaryota</taxon>
        <taxon>Fungi</taxon>
        <taxon>Dikarya</taxon>
        <taxon>Basidiomycota</taxon>
        <taxon>Pucciniomycotina</taxon>
        <taxon>Pucciniomycetes</taxon>
        <taxon>Pucciniales</taxon>
        <taxon>Sphaerophragmiaceae</taxon>
        <taxon>Austropuccinia</taxon>
    </lineage>
</organism>
<name>A0A9Q3H3R8_9BASI</name>
<feature type="compositionally biased region" description="Basic residues" evidence="3">
    <location>
        <begin position="107"/>
        <end position="118"/>
    </location>
</feature>
<feature type="compositionally biased region" description="Low complexity" evidence="3">
    <location>
        <begin position="369"/>
        <end position="382"/>
    </location>
</feature>
<dbReference type="PROSITE" id="PS50102">
    <property type="entry name" value="RRM"/>
    <property type="match status" value="2"/>
</dbReference>
<reference evidence="5" key="1">
    <citation type="submission" date="2021-03" db="EMBL/GenBank/DDBJ databases">
        <title>Draft genome sequence of rust myrtle Austropuccinia psidii MF-1, a brazilian biotype.</title>
        <authorList>
            <person name="Quecine M.C."/>
            <person name="Pachon D.M.R."/>
            <person name="Bonatelli M.L."/>
            <person name="Correr F.H."/>
            <person name="Franceschini L.M."/>
            <person name="Leite T.F."/>
            <person name="Margarido G.R.A."/>
            <person name="Almeida C.A."/>
            <person name="Ferrarezi J.A."/>
            <person name="Labate C.A."/>
        </authorList>
    </citation>
    <scope>NUCLEOTIDE SEQUENCE</scope>
    <source>
        <strain evidence="5">MF-1</strain>
    </source>
</reference>
<feature type="domain" description="RRM" evidence="4">
    <location>
        <begin position="215"/>
        <end position="293"/>
    </location>
</feature>
<protein>
    <recommendedName>
        <fullName evidence="4">RRM domain-containing protein</fullName>
    </recommendedName>
</protein>
<dbReference type="GO" id="GO:0005730">
    <property type="term" value="C:nucleolus"/>
    <property type="evidence" value="ECO:0007669"/>
    <property type="project" value="TreeGrafter"/>
</dbReference>
<dbReference type="GO" id="GO:0003723">
    <property type="term" value="F:RNA binding"/>
    <property type="evidence" value="ECO:0007669"/>
    <property type="project" value="UniProtKB-UniRule"/>
</dbReference>
<evidence type="ECO:0000256" key="3">
    <source>
        <dbReference type="SAM" id="MobiDB-lite"/>
    </source>
</evidence>
<feature type="compositionally biased region" description="Basic and acidic residues" evidence="3">
    <location>
        <begin position="127"/>
        <end position="136"/>
    </location>
</feature>
<feature type="domain" description="RRM" evidence="4">
    <location>
        <begin position="334"/>
        <end position="439"/>
    </location>
</feature>
<dbReference type="InterPro" id="IPR000504">
    <property type="entry name" value="RRM_dom"/>
</dbReference>
<dbReference type="Proteomes" id="UP000765509">
    <property type="component" value="Unassembled WGS sequence"/>
</dbReference>
<evidence type="ECO:0000313" key="6">
    <source>
        <dbReference type="Proteomes" id="UP000765509"/>
    </source>
</evidence>
<evidence type="ECO:0000313" key="5">
    <source>
        <dbReference type="EMBL" id="MBW0488290.1"/>
    </source>
</evidence>
<feature type="compositionally biased region" description="Polar residues" evidence="3">
    <location>
        <begin position="178"/>
        <end position="201"/>
    </location>
</feature>
<feature type="compositionally biased region" description="Basic residues" evidence="3">
    <location>
        <begin position="56"/>
        <end position="65"/>
    </location>
</feature>
<keyword evidence="6" id="KW-1185">Reference proteome</keyword>
<dbReference type="Pfam" id="PF00076">
    <property type="entry name" value="RRM_1"/>
    <property type="match status" value="1"/>
</dbReference>
<dbReference type="InterPro" id="IPR012677">
    <property type="entry name" value="Nucleotide-bd_a/b_plait_sf"/>
</dbReference>
<feature type="region of interest" description="Disordered" evidence="3">
    <location>
        <begin position="291"/>
        <end position="315"/>
    </location>
</feature>
<dbReference type="Gene3D" id="3.30.70.330">
    <property type="match status" value="2"/>
</dbReference>
<feature type="region of interest" description="Disordered" evidence="3">
    <location>
        <begin position="34"/>
        <end position="207"/>
    </location>
</feature>
<evidence type="ECO:0000259" key="4">
    <source>
        <dbReference type="PROSITE" id="PS50102"/>
    </source>
</evidence>
<evidence type="ECO:0000256" key="2">
    <source>
        <dbReference type="PROSITE-ProRule" id="PRU00176"/>
    </source>
</evidence>
<dbReference type="SUPFAM" id="SSF54928">
    <property type="entry name" value="RNA-binding domain, RBD"/>
    <property type="match status" value="2"/>
</dbReference>
<feature type="region of interest" description="Disordered" evidence="3">
    <location>
        <begin position="365"/>
        <end position="385"/>
    </location>
</feature>
<proteinExistence type="predicted"/>
<sequence length="555" mass="61199">MEDSLEEYIRWTFAHRSSGFLPLAIQQPFTPGLAGCPQKSRHCCKPRQMSLERAKIPKSKSKPKSKSLLIDSSKHPSKRNSEADDADRIPENSIQAEDEQEDPKSKPSSKSKKQKRKLAHVDINQSQDEHAQRDVQDEPEIGFSNNDSSEKSDLKLYCTGLSHKEQRKRRKLEKKLQSEPTNTSPLKEQPSGTSTNAKITKNSSNLNNLNTPTQYGVWVGNLSFKTSPQDLVGFFGSCGKISRLNMPAGKGDQDFNKGFAYVDFETESACEDAIKKSELHLGGRKLLIKRSSDFSGRPTPSGAQNSDPQSASVGESISKTARRVLDRQKQAPAPCLFLGNLAFETTVESIINAFEAHHRASLKWKPKSAKAANASTSKQSTSEGAGIRKVRMGTFEDSAECKGFAFVDFFNVQQATEALLNIKNHTLNGRKLVVEYASPDAVRRGGGTIKSIPRKSISSNQVGNSEDKNVKSSRPKLNNQCETESTFQHQPIPTELKSDQGLDEKSESIEAMPEKKASKTGFKGRLKPGAALANARRAPIGIIKNPQIKNTKILF</sequence>
<evidence type="ECO:0000256" key="1">
    <source>
        <dbReference type="ARBA" id="ARBA00022884"/>
    </source>
</evidence>
<feature type="compositionally biased region" description="Polar residues" evidence="3">
    <location>
        <begin position="475"/>
        <end position="491"/>
    </location>
</feature>
<gene>
    <name evidence="5" type="ORF">O181_028005</name>
</gene>
<dbReference type="EMBL" id="AVOT02009536">
    <property type="protein sequence ID" value="MBW0488290.1"/>
    <property type="molecule type" value="Genomic_DNA"/>
</dbReference>